<evidence type="ECO:0000313" key="1">
    <source>
        <dbReference type="EMBL" id="DAE05867.1"/>
    </source>
</evidence>
<keyword evidence="1" id="KW-0675">Receptor</keyword>
<reference evidence="1" key="1">
    <citation type="journal article" date="2021" name="Proc. Natl. Acad. Sci. U.S.A.">
        <title>A Catalog of Tens of Thousands of Viruses from Human Metagenomes Reveals Hidden Associations with Chronic Diseases.</title>
        <authorList>
            <person name="Tisza M.J."/>
            <person name="Buck C.B."/>
        </authorList>
    </citation>
    <scope>NUCLEOTIDE SEQUENCE</scope>
    <source>
        <strain evidence="1">CtWeH21</strain>
    </source>
</reference>
<accession>A0A8S5PHB9</accession>
<proteinExistence type="predicted"/>
<protein>
    <submittedName>
        <fullName evidence="1">Erythropoietin receptor PROTEIN</fullName>
    </submittedName>
</protein>
<organism evidence="1">
    <name type="scientific">Podoviridae sp. ctWeH21</name>
    <dbReference type="NCBI Taxonomy" id="2825255"/>
    <lineage>
        <taxon>Viruses</taxon>
        <taxon>Duplodnaviria</taxon>
        <taxon>Heunggongvirae</taxon>
        <taxon>Uroviricota</taxon>
        <taxon>Caudoviricetes</taxon>
    </lineage>
</organism>
<dbReference type="EMBL" id="BK015419">
    <property type="protein sequence ID" value="DAE05867.1"/>
    <property type="molecule type" value="Genomic_DNA"/>
</dbReference>
<sequence>MNIILLSVLFLFICLFSLFCICLLSNRQFVDH</sequence>
<name>A0A8S5PHB9_9CAUD</name>